<evidence type="ECO:0000313" key="1">
    <source>
        <dbReference type="EMBL" id="GFR43743.1"/>
    </source>
</evidence>
<dbReference type="AlphaFoldDB" id="A0AAD3HK87"/>
<keyword evidence="2" id="KW-1185">Reference proteome</keyword>
<comment type="caution">
    <text evidence="1">The sequence shown here is derived from an EMBL/GenBank/DDBJ whole genome shotgun (WGS) entry which is preliminary data.</text>
</comment>
<dbReference type="EMBL" id="BMAR01000006">
    <property type="protein sequence ID" value="GFR43743.1"/>
    <property type="molecule type" value="Genomic_DNA"/>
</dbReference>
<gene>
    <name evidence="1" type="ORF">Agub_g4855</name>
</gene>
<protein>
    <submittedName>
        <fullName evidence="1">Uncharacterized protein</fullName>
    </submittedName>
</protein>
<accession>A0AAD3HK87</accession>
<sequence length="137" mass="14035">PARAALLAEYRGVRGRCAEELCRDAAAEMGAVLGAQGGRGCPPPELLIWQVESLCRAHHCYPQLFSVCEALAAADPSLAPRLHTHMATLPPEEGAAGAGVPGGGAGGAGGLAGYVFGRLLAEGRPADLLDLPQQFHS</sequence>
<dbReference type="Proteomes" id="UP001054857">
    <property type="component" value="Unassembled WGS sequence"/>
</dbReference>
<proteinExistence type="predicted"/>
<evidence type="ECO:0000313" key="2">
    <source>
        <dbReference type="Proteomes" id="UP001054857"/>
    </source>
</evidence>
<reference evidence="1 2" key="1">
    <citation type="journal article" date="2021" name="Sci. Rep.">
        <title>Genome sequencing of the multicellular alga Astrephomene provides insights into convergent evolution of germ-soma differentiation.</title>
        <authorList>
            <person name="Yamashita S."/>
            <person name="Yamamoto K."/>
            <person name="Matsuzaki R."/>
            <person name="Suzuki S."/>
            <person name="Yamaguchi H."/>
            <person name="Hirooka S."/>
            <person name="Minakuchi Y."/>
            <person name="Miyagishima S."/>
            <person name="Kawachi M."/>
            <person name="Toyoda A."/>
            <person name="Nozaki H."/>
        </authorList>
    </citation>
    <scope>NUCLEOTIDE SEQUENCE [LARGE SCALE GENOMIC DNA]</scope>
    <source>
        <strain evidence="1 2">NIES-4017</strain>
    </source>
</reference>
<organism evidence="1 2">
    <name type="scientific">Astrephomene gubernaculifera</name>
    <dbReference type="NCBI Taxonomy" id="47775"/>
    <lineage>
        <taxon>Eukaryota</taxon>
        <taxon>Viridiplantae</taxon>
        <taxon>Chlorophyta</taxon>
        <taxon>core chlorophytes</taxon>
        <taxon>Chlorophyceae</taxon>
        <taxon>CS clade</taxon>
        <taxon>Chlamydomonadales</taxon>
        <taxon>Astrephomenaceae</taxon>
        <taxon>Astrephomene</taxon>
    </lineage>
</organism>
<feature type="non-terminal residue" evidence="1">
    <location>
        <position position="1"/>
    </location>
</feature>
<feature type="non-terminal residue" evidence="1">
    <location>
        <position position="137"/>
    </location>
</feature>
<name>A0AAD3HK87_9CHLO</name>